<name>A0A194VCQ4_CYTMA</name>
<dbReference type="InterPro" id="IPR038397">
    <property type="entry name" value="TBCC_N_sf"/>
</dbReference>
<proteinExistence type="inferred from homology"/>
<feature type="domain" description="C-CAP/cofactor C-like" evidence="6">
    <location>
        <begin position="200"/>
        <end position="329"/>
    </location>
</feature>
<keyword evidence="3" id="KW-0963">Cytoplasm</keyword>
<dbReference type="InterPro" id="IPR016098">
    <property type="entry name" value="CAP/MinC_C"/>
</dbReference>
<dbReference type="EMBL" id="KN714784">
    <property type="protein sequence ID" value="KUI61674.1"/>
    <property type="molecule type" value="Genomic_DNA"/>
</dbReference>
<evidence type="ECO:0000256" key="1">
    <source>
        <dbReference type="ARBA" id="ARBA00004496"/>
    </source>
</evidence>
<comment type="subcellular location">
    <subcellularLocation>
        <location evidence="1">Cytoplasm</location>
    </subcellularLocation>
</comment>
<reference evidence="8" key="1">
    <citation type="submission" date="2014-12" db="EMBL/GenBank/DDBJ databases">
        <title>Genome Sequence of Valsa Canker Pathogens Uncovers a Specific Adaption of Colonization on Woody Bark.</title>
        <authorList>
            <person name="Yin Z."/>
            <person name="Liu H."/>
            <person name="Gao X."/>
            <person name="Li Z."/>
            <person name="Song N."/>
            <person name="Ke X."/>
            <person name="Dai Q."/>
            <person name="Wu Y."/>
            <person name="Sun Y."/>
            <person name="Xu J.-R."/>
            <person name="Kang Z.K."/>
            <person name="Wang L."/>
            <person name="Huang L."/>
        </authorList>
    </citation>
    <scope>NUCLEOTIDE SEQUENCE [LARGE SCALE GENOMIC DNA]</scope>
    <source>
        <strain evidence="8">SXYL134</strain>
    </source>
</reference>
<dbReference type="Pfam" id="PF07986">
    <property type="entry name" value="TBCC"/>
    <property type="match status" value="1"/>
</dbReference>
<evidence type="ECO:0000256" key="3">
    <source>
        <dbReference type="ARBA" id="ARBA00022490"/>
    </source>
</evidence>
<evidence type="ECO:0000313" key="7">
    <source>
        <dbReference type="EMBL" id="KUI61674.1"/>
    </source>
</evidence>
<feature type="compositionally biased region" description="Low complexity" evidence="5">
    <location>
        <begin position="105"/>
        <end position="123"/>
    </location>
</feature>
<dbReference type="SMART" id="SM00673">
    <property type="entry name" value="CARP"/>
    <property type="match status" value="1"/>
</dbReference>
<evidence type="ECO:0000256" key="5">
    <source>
        <dbReference type="SAM" id="MobiDB-lite"/>
    </source>
</evidence>
<evidence type="ECO:0000313" key="8">
    <source>
        <dbReference type="Proteomes" id="UP000078576"/>
    </source>
</evidence>
<accession>A0A194VCQ4</accession>
<dbReference type="PANTHER" id="PTHR15139:SF0">
    <property type="entry name" value="TUBULIN-SPECIFIC CHAPERONE C"/>
    <property type="match status" value="1"/>
</dbReference>
<dbReference type="InterPro" id="IPR017901">
    <property type="entry name" value="C-CAP_CF_C-like"/>
</dbReference>
<dbReference type="InterPro" id="IPR006599">
    <property type="entry name" value="CARP_motif"/>
</dbReference>
<dbReference type="AlphaFoldDB" id="A0A194VCQ4"/>
<evidence type="ECO:0000256" key="2">
    <source>
        <dbReference type="ARBA" id="ARBA00008848"/>
    </source>
</evidence>
<feature type="region of interest" description="Disordered" evidence="5">
    <location>
        <begin position="105"/>
        <end position="126"/>
    </location>
</feature>
<dbReference type="InterPro" id="IPR027684">
    <property type="entry name" value="TBCC"/>
</dbReference>
<evidence type="ECO:0000256" key="4">
    <source>
        <dbReference type="ARBA" id="ARBA00023186"/>
    </source>
</evidence>
<dbReference type="Proteomes" id="UP000078576">
    <property type="component" value="Unassembled WGS sequence"/>
</dbReference>
<organism evidence="7 8">
    <name type="scientific">Cytospora mali</name>
    <name type="common">Apple Valsa canker fungus</name>
    <name type="synonym">Valsa mali</name>
    <dbReference type="NCBI Taxonomy" id="578113"/>
    <lineage>
        <taxon>Eukaryota</taxon>
        <taxon>Fungi</taxon>
        <taxon>Dikarya</taxon>
        <taxon>Ascomycota</taxon>
        <taxon>Pezizomycotina</taxon>
        <taxon>Sordariomycetes</taxon>
        <taxon>Sordariomycetidae</taxon>
        <taxon>Diaporthales</taxon>
        <taxon>Cytosporaceae</taxon>
        <taxon>Cytospora</taxon>
    </lineage>
</organism>
<comment type="similarity">
    <text evidence="2">Belongs to the TBCC family.</text>
</comment>
<keyword evidence="8" id="KW-1185">Reference proteome</keyword>
<keyword evidence="4" id="KW-0143">Chaperone</keyword>
<dbReference type="GO" id="GO:0005737">
    <property type="term" value="C:cytoplasm"/>
    <property type="evidence" value="ECO:0007669"/>
    <property type="project" value="UniProtKB-SubCell"/>
</dbReference>
<protein>
    <submittedName>
        <fullName evidence="7">Tubulin-specific chaperone C</fullName>
    </submittedName>
</protein>
<dbReference type="InterPro" id="IPR012945">
    <property type="entry name" value="Tubulin-bd_cofactor_C_dom"/>
</dbReference>
<dbReference type="GO" id="GO:0007023">
    <property type="term" value="P:post-chaperonin tubulin folding pathway"/>
    <property type="evidence" value="ECO:0007669"/>
    <property type="project" value="InterPro"/>
</dbReference>
<sequence>MDPKERFYRHFESQATSLQEEIANLGDISAAGGERKDATDRVLGGISRLTNEVSDASEYAPPRDQMIYGQALKALREQLNIQTRSLGPKSRFEFSPESKEAFISATSRSAATTTGPNANANADADADAASDSDIAFQTETTDALGNLPDFAHNSTHASSTMRDYNAEMARETGTGIRKPSFSRSREVDISGHAGMHIILPATARRATSSGSVTRLRRCVLDMSAPTAEGGAAPFASLAVKDVAGSLVVAGQVAGAAHITGVRDSVLVVNARQVRMHECENVTVYLWCGSHPIIEDCRGMRFAPLPRNYLAPGQDGDAENQWDQVDDFNWLKAEASPNWEKLEEEENSVIPGDFWMETIKGGPLLGTEDILRKAGI</sequence>
<dbReference type="STRING" id="694573.A0A194VCQ4"/>
<dbReference type="PROSITE" id="PS51329">
    <property type="entry name" value="C_CAP_COFACTOR_C"/>
    <property type="match status" value="1"/>
</dbReference>
<dbReference type="Gene3D" id="2.160.20.70">
    <property type="match status" value="1"/>
</dbReference>
<gene>
    <name evidence="7" type="ORF">VP1G_08859</name>
</gene>
<dbReference type="OrthoDB" id="194775at2759"/>
<dbReference type="PANTHER" id="PTHR15139">
    <property type="entry name" value="TUBULIN FOLDING COFACTOR C"/>
    <property type="match status" value="1"/>
</dbReference>
<dbReference type="GO" id="GO:0007021">
    <property type="term" value="P:tubulin complex assembly"/>
    <property type="evidence" value="ECO:0007669"/>
    <property type="project" value="TreeGrafter"/>
</dbReference>
<evidence type="ECO:0000259" key="6">
    <source>
        <dbReference type="PROSITE" id="PS51329"/>
    </source>
</evidence>
<dbReference type="Gene3D" id="1.20.58.1250">
    <property type="entry name" value="Tubulin Binding Cofactor C, N-terminal domain"/>
    <property type="match status" value="1"/>
</dbReference>